<proteinExistence type="predicted"/>
<keyword evidence="4" id="KW-1185">Reference proteome</keyword>
<dbReference type="AlphaFoldDB" id="A0A165BM12"/>
<sequence>MDKFMDMAKQGVSAYQKSQEHVNEGGQQQSSGGYGGGQPQGGYDSDVRKTGGAEYNRRDSTPEPDIDDDDAVQRASAHAGDSGDSSLFSQALSFAKGSKTEHKQPVDEAGVINAHKAAYQDGNASSLDAGSLGSAAAMQMLKQFTSGGGSASSGGGSQSQLVALAMGEASKLFDQSGGAASGNKQDAVNGAAMTVVKLLVQSKFGGGATGGENSGGIGALGSLLGGGGGGSGQLLGMVRS</sequence>
<accession>A0A165BM12</accession>
<dbReference type="PANTHER" id="PTHR39477:SF1">
    <property type="entry name" value="BETA-FLANKING PROTEIN"/>
    <property type="match status" value="1"/>
</dbReference>
<evidence type="ECO:0000313" key="3">
    <source>
        <dbReference type="EMBL" id="KZV80883.1"/>
    </source>
</evidence>
<feature type="compositionally biased region" description="Basic and acidic residues" evidence="1">
    <location>
        <begin position="45"/>
        <end position="61"/>
    </location>
</feature>
<dbReference type="InterPro" id="IPR056138">
    <property type="entry name" value="DUF7721"/>
</dbReference>
<evidence type="ECO:0000259" key="2">
    <source>
        <dbReference type="Pfam" id="PF24845"/>
    </source>
</evidence>
<dbReference type="InParanoid" id="A0A165BM12"/>
<gene>
    <name evidence="3" type="ORF">EXIGLDRAFT_398871</name>
</gene>
<feature type="region of interest" description="Disordered" evidence="1">
    <location>
        <begin position="1"/>
        <end position="86"/>
    </location>
</feature>
<name>A0A165BM12_EXIGL</name>
<feature type="compositionally biased region" description="Low complexity" evidence="1">
    <location>
        <begin position="75"/>
        <end position="86"/>
    </location>
</feature>
<organism evidence="3 4">
    <name type="scientific">Exidia glandulosa HHB12029</name>
    <dbReference type="NCBI Taxonomy" id="1314781"/>
    <lineage>
        <taxon>Eukaryota</taxon>
        <taxon>Fungi</taxon>
        <taxon>Dikarya</taxon>
        <taxon>Basidiomycota</taxon>
        <taxon>Agaricomycotina</taxon>
        <taxon>Agaricomycetes</taxon>
        <taxon>Auriculariales</taxon>
        <taxon>Exidiaceae</taxon>
        <taxon>Exidia</taxon>
    </lineage>
</organism>
<evidence type="ECO:0000256" key="1">
    <source>
        <dbReference type="SAM" id="MobiDB-lite"/>
    </source>
</evidence>
<protein>
    <recommendedName>
        <fullName evidence="2">DUF7721 domain-containing protein</fullName>
    </recommendedName>
</protein>
<dbReference type="STRING" id="1314781.A0A165BM12"/>
<dbReference type="OrthoDB" id="2290255at2759"/>
<dbReference type="Proteomes" id="UP000077266">
    <property type="component" value="Unassembled WGS sequence"/>
</dbReference>
<feature type="domain" description="DUF7721" evidence="2">
    <location>
        <begin position="67"/>
        <end position="149"/>
    </location>
</feature>
<dbReference type="Pfam" id="PF24845">
    <property type="entry name" value="DUF7721"/>
    <property type="match status" value="1"/>
</dbReference>
<reference evidence="3 4" key="1">
    <citation type="journal article" date="2016" name="Mol. Biol. Evol.">
        <title>Comparative Genomics of Early-Diverging Mushroom-Forming Fungi Provides Insights into the Origins of Lignocellulose Decay Capabilities.</title>
        <authorList>
            <person name="Nagy L.G."/>
            <person name="Riley R."/>
            <person name="Tritt A."/>
            <person name="Adam C."/>
            <person name="Daum C."/>
            <person name="Floudas D."/>
            <person name="Sun H."/>
            <person name="Yadav J.S."/>
            <person name="Pangilinan J."/>
            <person name="Larsson K.H."/>
            <person name="Matsuura K."/>
            <person name="Barry K."/>
            <person name="Labutti K."/>
            <person name="Kuo R."/>
            <person name="Ohm R.A."/>
            <person name="Bhattacharya S.S."/>
            <person name="Shirouzu T."/>
            <person name="Yoshinaga Y."/>
            <person name="Martin F.M."/>
            <person name="Grigoriev I.V."/>
            <person name="Hibbett D.S."/>
        </authorList>
    </citation>
    <scope>NUCLEOTIDE SEQUENCE [LARGE SCALE GENOMIC DNA]</scope>
    <source>
        <strain evidence="3 4">HHB12029</strain>
    </source>
</reference>
<dbReference type="EMBL" id="KV426438">
    <property type="protein sequence ID" value="KZV80883.1"/>
    <property type="molecule type" value="Genomic_DNA"/>
</dbReference>
<evidence type="ECO:0000313" key="4">
    <source>
        <dbReference type="Proteomes" id="UP000077266"/>
    </source>
</evidence>
<dbReference type="PANTHER" id="PTHR39477">
    <property type="entry name" value="CHROMOSOME 8, WHOLE GENOME SHOTGUN SEQUENCE"/>
    <property type="match status" value="1"/>
</dbReference>